<comment type="similarity">
    <text evidence="2">Belongs to the RmuC family.</text>
</comment>
<evidence type="ECO:0000256" key="1">
    <source>
        <dbReference type="ARBA" id="ARBA00003416"/>
    </source>
</evidence>
<evidence type="ECO:0000256" key="6">
    <source>
        <dbReference type="SAM" id="Phobius"/>
    </source>
</evidence>
<keyword evidence="6" id="KW-0812">Transmembrane</keyword>
<comment type="caution">
    <text evidence="7">The sequence shown here is derived from an EMBL/GenBank/DDBJ whole genome shotgun (WGS) entry which is preliminary data.</text>
</comment>
<dbReference type="PANTHER" id="PTHR30563:SF0">
    <property type="entry name" value="DNA RECOMBINATION PROTEIN RMUC"/>
    <property type="match status" value="1"/>
</dbReference>
<organism evidence="7 8">
    <name type="scientific">Pelotomaculum propionicicum</name>
    <dbReference type="NCBI Taxonomy" id="258475"/>
    <lineage>
        <taxon>Bacteria</taxon>
        <taxon>Bacillati</taxon>
        <taxon>Bacillota</taxon>
        <taxon>Clostridia</taxon>
        <taxon>Eubacteriales</taxon>
        <taxon>Desulfotomaculaceae</taxon>
        <taxon>Pelotomaculum</taxon>
    </lineage>
</organism>
<feature type="transmembrane region" description="Helical" evidence="6">
    <location>
        <begin position="7"/>
        <end position="27"/>
    </location>
</feature>
<evidence type="ECO:0000256" key="3">
    <source>
        <dbReference type="ARBA" id="ARBA00023054"/>
    </source>
</evidence>
<evidence type="ECO:0000256" key="4">
    <source>
        <dbReference type="ARBA" id="ARBA00023172"/>
    </source>
</evidence>
<dbReference type="AlphaFoldDB" id="A0A4Y7RNY2"/>
<accession>A0A4Y7RNY2</accession>
<comment type="function">
    <text evidence="1">Involved in DNA recombination.</text>
</comment>
<dbReference type="GO" id="GO:0006310">
    <property type="term" value="P:DNA recombination"/>
    <property type="evidence" value="ECO:0007669"/>
    <property type="project" value="UniProtKB-KW"/>
</dbReference>
<evidence type="ECO:0000313" key="8">
    <source>
        <dbReference type="Proteomes" id="UP000297597"/>
    </source>
</evidence>
<dbReference type="OrthoDB" id="370725at2"/>
<dbReference type="Proteomes" id="UP000297597">
    <property type="component" value="Unassembled WGS sequence"/>
</dbReference>
<protein>
    <recommendedName>
        <fullName evidence="9">DNA recombination protein RmuC</fullName>
    </recommendedName>
</protein>
<dbReference type="Pfam" id="PF02646">
    <property type="entry name" value="RmuC"/>
    <property type="match status" value="1"/>
</dbReference>
<name>A0A4Y7RNY2_9FIRM</name>
<keyword evidence="4" id="KW-0233">DNA recombination</keyword>
<keyword evidence="6" id="KW-1133">Transmembrane helix</keyword>
<dbReference type="InterPro" id="IPR003798">
    <property type="entry name" value="DNA_recombination_RmuC"/>
</dbReference>
<evidence type="ECO:0000256" key="2">
    <source>
        <dbReference type="ARBA" id="ARBA00009840"/>
    </source>
</evidence>
<dbReference type="PANTHER" id="PTHR30563">
    <property type="entry name" value="DNA RECOMBINATION PROTEIN RMUC"/>
    <property type="match status" value="1"/>
</dbReference>
<reference evidence="7 8" key="1">
    <citation type="journal article" date="2018" name="Environ. Microbiol.">
        <title>Novel energy conservation strategies and behaviour of Pelotomaculum schinkii driving syntrophic propionate catabolism.</title>
        <authorList>
            <person name="Hidalgo-Ahumada C.A.P."/>
            <person name="Nobu M.K."/>
            <person name="Narihiro T."/>
            <person name="Tamaki H."/>
            <person name="Liu W.T."/>
            <person name="Kamagata Y."/>
            <person name="Stams A.J.M."/>
            <person name="Imachi H."/>
            <person name="Sousa D.Z."/>
        </authorList>
    </citation>
    <scope>NUCLEOTIDE SEQUENCE [LARGE SCALE GENOMIC DNA]</scope>
    <source>
        <strain evidence="7 8">MGP</strain>
    </source>
</reference>
<dbReference type="EMBL" id="QFFZ01000025">
    <property type="protein sequence ID" value="TEB10506.1"/>
    <property type="molecule type" value="Genomic_DNA"/>
</dbReference>
<proteinExistence type="inferred from homology"/>
<evidence type="ECO:0000313" key="7">
    <source>
        <dbReference type="EMBL" id="TEB10506.1"/>
    </source>
</evidence>
<keyword evidence="3 5" id="KW-0175">Coiled coil</keyword>
<keyword evidence="6" id="KW-0472">Membrane</keyword>
<keyword evidence="8" id="KW-1185">Reference proteome</keyword>
<gene>
    <name evidence="7" type="ORF">Pmgp_02305</name>
</gene>
<evidence type="ECO:0000256" key="5">
    <source>
        <dbReference type="SAM" id="Coils"/>
    </source>
</evidence>
<dbReference type="RefSeq" id="WP_134214131.1">
    <property type="nucleotide sequence ID" value="NZ_QFFZ01000025.1"/>
</dbReference>
<feature type="coiled-coil region" evidence="5">
    <location>
        <begin position="388"/>
        <end position="422"/>
    </location>
</feature>
<sequence>MPNLIPVLLIAGEIIIIALLVLLYYQFKHAKAPETSFVLLEKSQEKTERVMREEIARSREEAAKNAGMLRSEVANSFYRLEDALMKRFVDHATLQKSQLDSFAGQITALTASNEQRLEKMRDTVEEKLTMLQKDNNLKLEQMRATVDEKLHNTLERRLGESFRQVSERLELVHKGLGEMQSLAAGVGDLKKVLTNVKTRGVWGEISLGALLEQIFTGEQYEQNVVTKKGSSERVEFAIKLPGRAAEQRIVWLPIDAKFPQEDYQRLVEAQEQANPVLAEQSSKQLETRIKAEAKNIRDKYLDPPHTTDFGIMFLPTEGLFAEIIRRPGLCDVLLREYRVIVTGPTTLSALLNSLQVGFQTLAIEKRSSEVWALLGAVKSEFGKFSDILEKTHKKLQEASNTIDNAARKSRTIERKLKTVQELPATDAVNLLGQIEEEALKNGE</sequence>
<evidence type="ECO:0008006" key="9">
    <source>
        <dbReference type="Google" id="ProtNLM"/>
    </source>
</evidence>